<evidence type="ECO:0000256" key="3">
    <source>
        <dbReference type="ARBA" id="ARBA00023163"/>
    </source>
</evidence>
<evidence type="ECO:0000259" key="5">
    <source>
        <dbReference type="Pfam" id="PF16859"/>
    </source>
</evidence>
<name>A0A846Y9T7_9NOCA</name>
<feature type="domain" description="Tetracyclin repressor-like C-terminal" evidence="5">
    <location>
        <begin position="85"/>
        <end position="174"/>
    </location>
</feature>
<dbReference type="Proteomes" id="UP000570678">
    <property type="component" value="Unassembled WGS sequence"/>
</dbReference>
<protein>
    <recommendedName>
        <fullName evidence="5">Tetracyclin repressor-like C-terminal domain-containing protein</fullName>
    </recommendedName>
</protein>
<keyword evidence="2" id="KW-0238">DNA-binding</keyword>
<keyword evidence="3" id="KW-0804">Transcription</keyword>
<dbReference type="Pfam" id="PF16859">
    <property type="entry name" value="TetR_C_11"/>
    <property type="match status" value="1"/>
</dbReference>
<organism evidence="6 7">
    <name type="scientific">Nocardia flavorosea</name>
    <dbReference type="NCBI Taxonomy" id="53429"/>
    <lineage>
        <taxon>Bacteria</taxon>
        <taxon>Bacillati</taxon>
        <taxon>Actinomycetota</taxon>
        <taxon>Actinomycetes</taxon>
        <taxon>Mycobacteriales</taxon>
        <taxon>Nocardiaceae</taxon>
        <taxon>Nocardia</taxon>
    </lineage>
</organism>
<dbReference type="AlphaFoldDB" id="A0A846Y9T7"/>
<keyword evidence="7" id="KW-1185">Reference proteome</keyword>
<gene>
    <name evidence="6" type="ORF">HGA15_00090</name>
</gene>
<dbReference type="Gene3D" id="1.10.357.10">
    <property type="entry name" value="Tetracycline Repressor, domain 2"/>
    <property type="match status" value="1"/>
</dbReference>
<dbReference type="SUPFAM" id="SSF46689">
    <property type="entry name" value="Homeodomain-like"/>
    <property type="match status" value="1"/>
</dbReference>
<feature type="region of interest" description="Disordered" evidence="4">
    <location>
        <begin position="1"/>
        <end position="22"/>
    </location>
</feature>
<dbReference type="GO" id="GO:0000976">
    <property type="term" value="F:transcription cis-regulatory region binding"/>
    <property type="evidence" value="ECO:0007669"/>
    <property type="project" value="TreeGrafter"/>
</dbReference>
<comment type="caution">
    <text evidence="6">The sequence shown here is derived from an EMBL/GenBank/DDBJ whole genome shotgun (WGS) entry which is preliminary data.</text>
</comment>
<dbReference type="PANTHER" id="PTHR30055:SF230">
    <property type="entry name" value="TRANSCRIPTIONAL REGULATORY PROTEIN (PROBABLY TETR-FAMILY)-RELATED"/>
    <property type="match status" value="1"/>
</dbReference>
<dbReference type="RefSeq" id="WP_062971190.1">
    <property type="nucleotide sequence ID" value="NZ_JAAXOT010000001.1"/>
</dbReference>
<evidence type="ECO:0000256" key="4">
    <source>
        <dbReference type="SAM" id="MobiDB-lite"/>
    </source>
</evidence>
<dbReference type="InterPro" id="IPR011075">
    <property type="entry name" value="TetR_C"/>
</dbReference>
<dbReference type="Gene3D" id="1.10.10.60">
    <property type="entry name" value="Homeodomain-like"/>
    <property type="match status" value="1"/>
</dbReference>
<dbReference type="InterPro" id="IPR050109">
    <property type="entry name" value="HTH-type_TetR-like_transc_reg"/>
</dbReference>
<dbReference type="InterPro" id="IPR009057">
    <property type="entry name" value="Homeodomain-like_sf"/>
</dbReference>
<proteinExistence type="predicted"/>
<accession>A0A846Y9T7</accession>
<dbReference type="GO" id="GO:0003700">
    <property type="term" value="F:DNA-binding transcription factor activity"/>
    <property type="evidence" value="ECO:0007669"/>
    <property type="project" value="TreeGrafter"/>
</dbReference>
<evidence type="ECO:0000256" key="2">
    <source>
        <dbReference type="ARBA" id="ARBA00023125"/>
    </source>
</evidence>
<evidence type="ECO:0000313" key="7">
    <source>
        <dbReference type="Proteomes" id="UP000570678"/>
    </source>
</evidence>
<evidence type="ECO:0000313" key="6">
    <source>
        <dbReference type="EMBL" id="NKY54580.1"/>
    </source>
</evidence>
<dbReference type="InterPro" id="IPR036271">
    <property type="entry name" value="Tet_transcr_reg_TetR-rel_C_sf"/>
</dbReference>
<evidence type="ECO:0000256" key="1">
    <source>
        <dbReference type="ARBA" id="ARBA00023015"/>
    </source>
</evidence>
<dbReference type="EMBL" id="JAAXOT010000001">
    <property type="protein sequence ID" value="NKY54580.1"/>
    <property type="molecule type" value="Genomic_DNA"/>
</dbReference>
<reference evidence="6 7" key="1">
    <citation type="submission" date="2020-04" db="EMBL/GenBank/DDBJ databases">
        <title>MicrobeNet Type strains.</title>
        <authorList>
            <person name="Nicholson A.C."/>
        </authorList>
    </citation>
    <scope>NUCLEOTIDE SEQUENCE [LARGE SCALE GENOMIC DNA]</scope>
    <source>
        <strain evidence="6 7">JCM 3332</strain>
    </source>
</reference>
<dbReference type="PANTHER" id="PTHR30055">
    <property type="entry name" value="HTH-TYPE TRANSCRIPTIONAL REGULATOR RUTR"/>
    <property type="match status" value="1"/>
</dbReference>
<sequence length="211" mass="22731">MAIRKAARSTDDGSRRAGRPPDTTLEQRVLREARAELVSAGVDAFSLTATLRRARVGNSGFYRRWSSAQELIIDAFASIATWPEVPDLGDLRQELRLLVEAFDRPDAWAGLQILFTFAGQAARHPDLYTRVQQQVIVPGNQRVVAVFERACARGEFPRSADPKGLAAAFIGALTVVEQWSSGPGDGLDIGVDSVLATFVALADGVTPPDAG</sequence>
<dbReference type="SUPFAM" id="SSF48498">
    <property type="entry name" value="Tetracyclin repressor-like, C-terminal domain"/>
    <property type="match status" value="1"/>
</dbReference>
<keyword evidence="1" id="KW-0805">Transcription regulation</keyword>